<organism evidence="3">
    <name type="scientific">Paenarthrobacter sp. AMU7</name>
    <dbReference type="NCBI Taxonomy" id="3162492"/>
    <lineage>
        <taxon>Bacteria</taxon>
        <taxon>Bacillati</taxon>
        <taxon>Actinomycetota</taxon>
        <taxon>Actinomycetes</taxon>
        <taxon>Micrococcales</taxon>
        <taxon>Micrococcaceae</taxon>
        <taxon>Paenarthrobacter</taxon>
    </lineage>
</organism>
<keyword evidence="2" id="KW-0732">Signal</keyword>
<feature type="compositionally biased region" description="Low complexity" evidence="1">
    <location>
        <begin position="81"/>
        <end position="99"/>
    </location>
</feature>
<feature type="region of interest" description="Disordered" evidence="1">
    <location>
        <begin position="31"/>
        <end position="99"/>
    </location>
</feature>
<gene>
    <name evidence="3" type="ORF">ABQM86_13110</name>
</gene>
<reference evidence="3" key="1">
    <citation type="submission" date="2024-07" db="EMBL/GenBank/DDBJ databases">
        <authorList>
            <person name="Li J."/>
            <person name="Wei H."/>
            <person name="Ma J."/>
        </authorList>
    </citation>
    <scope>NUCLEOTIDE SEQUENCE</scope>
    <source>
        <strain evidence="3">AMU7</strain>
    </source>
</reference>
<feature type="compositionally biased region" description="Polar residues" evidence="1">
    <location>
        <begin position="37"/>
        <end position="64"/>
    </location>
</feature>
<dbReference type="PROSITE" id="PS51257">
    <property type="entry name" value="PROKAR_LIPOPROTEIN"/>
    <property type="match status" value="1"/>
</dbReference>
<feature type="chain" id="PRO_5044254522" evidence="2">
    <location>
        <begin position="26"/>
        <end position="291"/>
    </location>
</feature>
<dbReference type="GO" id="GO:0005727">
    <property type="term" value="C:extrachromosomal circular DNA"/>
    <property type="evidence" value="ECO:0007669"/>
    <property type="project" value="InterPro"/>
</dbReference>
<protein>
    <submittedName>
        <fullName evidence="3">Uncharacterized protein</fullName>
    </submittedName>
</protein>
<evidence type="ECO:0000256" key="2">
    <source>
        <dbReference type="SAM" id="SignalP"/>
    </source>
</evidence>
<accession>A0AB39YLK9</accession>
<sequence length="291" mass="29361">MKGIMNLECVPVKLAALVLAGSVLAAASACSAENKGPQVSSTATSKPNSPESGTGAPTDSSTAEPGTAGNPPSATPGSGGTAASPDPAGASPSPSGAATALSWKTYSDPAKTVSFDLPRDWIVQSVTPDAGSLAGAVKVEVKDGGGSYVATLQTGLPPSTPVDCPAGQGRPYVVISSVPLDVPHSDGPDTIDPRVVFRVIQGYKFFGSYGITNMVAGADGQSCELRNRVLGPAGKGDYSFGDVPALHAFAADEKVAPAKSFDTLDLAAKYAVHGSEFANVQRMLLSLKVNQ</sequence>
<evidence type="ECO:0000313" key="3">
    <source>
        <dbReference type="EMBL" id="XDV69912.1"/>
    </source>
</evidence>
<dbReference type="EMBL" id="CP165735">
    <property type="protein sequence ID" value="XDV69912.1"/>
    <property type="molecule type" value="Genomic_DNA"/>
</dbReference>
<proteinExistence type="predicted"/>
<dbReference type="RefSeq" id="WP_369744620.1">
    <property type="nucleotide sequence ID" value="NZ_CP165735.1"/>
</dbReference>
<feature type="signal peptide" evidence="2">
    <location>
        <begin position="1"/>
        <end position="25"/>
    </location>
</feature>
<name>A0AB39YLK9_9MICC</name>
<evidence type="ECO:0000256" key="1">
    <source>
        <dbReference type="SAM" id="MobiDB-lite"/>
    </source>
</evidence>
<dbReference type="InterPro" id="IPR024575">
    <property type="entry name" value="Cloacin_colicin"/>
</dbReference>
<dbReference type="AlphaFoldDB" id="A0AB39YLK9"/>
<dbReference type="PRINTS" id="PR01295">
    <property type="entry name" value="CLOACIN"/>
</dbReference>